<evidence type="ECO:0000313" key="4">
    <source>
        <dbReference type="Proteomes" id="UP000789707"/>
    </source>
</evidence>
<evidence type="ECO:0000259" key="1">
    <source>
        <dbReference type="PROSITE" id="PS51192"/>
    </source>
</evidence>
<dbReference type="Gene3D" id="3.30.870.10">
    <property type="entry name" value="Endonuclease Chain A"/>
    <property type="match status" value="1"/>
</dbReference>
<keyword evidence="3" id="KW-0547">Nucleotide-binding</keyword>
<feature type="domain" description="Helicase ATP-binding" evidence="1">
    <location>
        <begin position="232"/>
        <end position="391"/>
    </location>
</feature>
<dbReference type="EMBL" id="CAKKNS010000001">
    <property type="protein sequence ID" value="CAH0416004.1"/>
    <property type="molecule type" value="Genomic_DNA"/>
</dbReference>
<dbReference type="CDD" id="cd09204">
    <property type="entry name" value="PLDc_N_DEXD_b2"/>
    <property type="match status" value="1"/>
</dbReference>
<dbReference type="Pfam" id="PF11907">
    <property type="entry name" value="DUF3427"/>
    <property type="match status" value="1"/>
</dbReference>
<keyword evidence="3" id="KW-0067">ATP-binding</keyword>
<dbReference type="PANTHER" id="PTHR47396">
    <property type="entry name" value="TYPE I RESTRICTION ENZYME ECOKI R PROTEIN"/>
    <property type="match status" value="1"/>
</dbReference>
<sequence>MNNRSDELLEAAKYAFIDQRTEQNIQVQLQPQLLTNQADTSVLDYLIEEMKTSKSFTFAVAFVTESGLIDLKSTLLDMATRGIKGRLITSIYLNFNNPKVFRELLKIENLEVRLADVDGFHTKTYLFEHQDYLSMIIGSSNLTQNALKKNVEWNLRVTSMQQGDIVYQVTNGLENIWENAIPLTQKWIDDYASTYIMPQSNAHTHFNSIAKTNLKTVQPNAMQKKALAKLSALRSSGASKGLVVAATGTGKTYLAALDVKQTGPKRLLFVVHREQILVKAIESFKLVLGGSEHDYGILSGHTQDSDAKYLFATINMVSKDGFLNQIAEDAFDYIIIDEAHRIGTSQDKTSMTMYQRFLNHFTPQFLLGMTATPERTDGADIYQYFDYNLAYEISLLDALGADLLAPFHYIGVTDYTLDGEVMEEGSVLTNLATDERVTHLLKKTHYYGYSGDTLYGLIFVSQIEQGKALATALTNRGVPAKFLSGKDSIETRKKVVSELEESEIQYIITVDVFNEGIDIPKVNQVVMMRPTISSIIFLQQLGRGLRKSGNKEYVTVLDFIGNYQNNFMIPMAFDKSNTSDKEKLRKNIVAPVINGVSTINFEEIAAKRILESIRAAKLNSVSIFREAYLNVKQKIGNRVPFLLDILSLGSISIHDLIEQFDSLYAMQAKFEDVNTVLPTFTDEKCKMLNFIYKEVVNSKRIIDVVTLKMLIDKSQLTDEQLLANFDLNNYFYDDDSLMSLEKMLTLEYYLSGTLKKYGDTSLITRTGNLWELSGEFKLALADVNFHKYVDDALAATKLDLEHNYDLTQRFQIGEKYYRKDAIRLLNWEKEQTGQNVGGYIKSKNNRFLPMFVNLEKITATNLVPYEDRFINNDTMIWYSKSKRTLISPTEKIISATDKYGFIQVFVKRSDEVTKDGKSFYYLGSAKVINTEEVVVKDINDKETNLLKWELKLQQPISHSLFQALL</sequence>
<dbReference type="PROSITE" id="PS51192">
    <property type="entry name" value="HELICASE_ATP_BIND_1"/>
    <property type="match status" value="1"/>
</dbReference>
<reference evidence="3 4" key="1">
    <citation type="submission" date="2021-11" db="EMBL/GenBank/DDBJ databases">
        <authorList>
            <person name="Depoorter E."/>
        </authorList>
    </citation>
    <scope>NUCLEOTIDE SEQUENCE [LARGE SCALE GENOMIC DNA]</scope>
    <source>
        <strain evidence="3 4">LMG 24289</strain>
    </source>
</reference>
<keyword evidence="4" id="KW-1185">Reference proteome</keyword>
<organism evidence="3 4">
    <name type="scientific">Periweissella fabaria</name>
    <dbReference type="NCBI Taxonomy" id="546157"/>
    <lineage>
        <taxon>Bacteria</taxon>
        <taxon>Bacillati</taxon>
        <taxon>Bacillota</taxon>
        <taxon>Bacilli</taxon>
        <taxon>Lactobacillales</taxon>
        <taxon>Lactobacillaceae</taxon>
        <taxon>Periweissella</taxon>
    </lineage>
</organism>
<dbReference type="EC" id="3.6.4.13" evidence="3"/>
<dbReference type="RefSeq" id="WP_230096069.1">
    <property type="nucleotide sequence ID" value="NZ_CAKKNS010000001.1"/>
</dbReference>
<dbReference type="InterPro" id="IPR001650">
    <property type="entry name" value="Helicase_C-like"/>
</dbReference>
<dbReference type="InterPro" id="IPR025202">
    <property type="entry name" value="PLD-like_dom"/>
</dbReference>
<dbReference type="PROSITE" id="PS51194">
    <property type="entry name" value="HELICASE_CTER"/>
    <property type="match status" value="1"/>
</dbReference>
<protein>
    <submittedName>
        <fullName evidence="3">ATP-dependent RNA helicase SrmB</fullName>
        <ecNumber evidence="3">3.6.4.13</ecNumber>
    </submittedName>
</protein>
<dbReference type="Proteomes" id="UP000789707">
    <property type="component" value="Unassembled WGS sequence"/>
</dbReference>
<dbReference type="GO" id="GO:0003724">
    <property type="term" value="F:RNA helicase activity"/>
    <property type="evidence" value="ECO:0007669"/>
    <property type="project" value="UniProtKB-EC"/>
</dbReference>
<dbReference type="InterPro" id="IPR050742">
    <property type="entry name" value="Helicase_Restrict-Modif_Enz"/>
</dbReference>
<dbReference type="Pfam" id="PF00271">
    <property type="entry name" value="Helicase_C"/>
    <property type="match status" value="1"/>
</dbReference>
<dbReference type="InterPro" id="IPR058403">
    <property type="entry name" value="DUF8090"/>
</dbReference>
<dbReference type="SUPFAM" id="SSF56024">
    <property type="entry name" value="Phospholipase D/nuclease"/>
    <property type="match status" value="1"/>
</dbReference>
<dbReference type="Pfam" id="PF13091">
    <property type="entry name" value="PLDc_2"/>
    <property type="match status" value="1"/>
</dbReference>
<gene>
    <name evidence="3" type="primary">srmB</name>
    <name evidence="3" type="ORF">WFA24289_00303</name>
</gene>
<dbReference type="InterPro" id="IPR014001">
    <property type="entry name" value="Helicase_ATP-bd"/>
</dbReference>
<dbReference type="InterPro" id="IPR006935">
    <property type="entry name" value="Helicase/UvrB_N"/>
</dbReference>
<comment type="caution">
    <text evidence="3">The sequence shown here is derived from an EMBL/GenBank/DDBJ whole genome shotgun (WGS) entry which is preliminary data.</text>
</comment>
<dbReference type="SMART" id="SM00487">
    <property type="entry name" value="DEXDc"/>
    <property type="match status" value="1"/>
</dbReference>
<dbReference type="Pfam" id="PF26350">
    <property type="entry name" value="DUF8090"/>
    <property type="match status" value="1"/>
</dbReference>
<dbReference type="InterPro" id="IPR021835">
    <property type="entry name" value="DUF3427"/>
</dbReference>
<dbReference type="GO" id="GO:0016787">
    <property type="term" value="F:hydrolase activity"/>
    <property type="evidence" value="ECO:0007669"/>
    <property type="project" value="UniProtKB-KW"/>
</dbReference>
<dbReference type="InterPro" id="IPR027417">
    <property type="entry name" value="P-loop_NTPase"/>
</dbReference>
<dbReference type="Gene3D" id="3.40.50.300">
    <property type="entry name" value="P-loop containing nucleotide triphosphate hydrolases"/>
    <property type="match status" value="2"/>
</dbReference>
<keyword evidence="3" id="KW-0347">Helicase</keyword>
<name>A0ABM8Z3T8_9LACO</name>
<dbReference type="CDD" id="cd18032">
    <property type="entry name" value="DEXHc_RE_I_III_res"/>
    <property type="match status" value="1"/>
</dbReference>
<dbReference type="CDD" id="cd18799">
    <property type="entry name" value="SF2_C_EcoAI-like"/>
    <property type="match status" value="1"/>
</dbReference>
<evidence type="ECO:0000259" key="2">
    <source>
        <dbReference type="PROSITE" id="PS51194"/>
    </source>
</evidence>
<feature type="domain" description="Helicase C-terminal" evidence="2">
    <location>
        <begin position="436"/>
        <end position="588"/>
    </location>
</feature>
<accession>A0ABM8Z3T8</accession>
<dbReference type="PANTHER" id="PTHR47396:SF1">
    <property type="entry name" value="ATP-DEPENDENT HELICASE IRC3-RELATED"/>
    <property type="match status" value="1"/>
</dbReference>
<proteinExistence type="predicted"/>
<dbReference type="SUPFAM" id="SSF52540">
    <property type="entry name" value="P-loop containing nucleoside triphosphate hydrolases"/>
    <property type="match status" value="1"/>
</dbReference>
<dbReference type="SMART" id="SM00490">
    <property type="entry name" value="HELICc"/>
    <property type="match status" value="1"/>
</dbReference>
<keyword evidence="3" id="KW-0378">Hydrolase</keyword>
<dbReference type="Pfam" id="PF04851">
    <property type="entry name" value="ResIII"/>
    <property type="match status" value="1"/>
</dbReference>
<evidence type="ECO:0000313" key="3">
    <source>
        <dbReference type="EMBL" id="CAH0416004.1"/>
    </source>
</evidence>